<dbReference type="Gene3D" id="3.10.310.10">
    <property type="entry name" value="Diaminopimelate Epimerase, Chain A, domain 1"/>
    <property type="match status" value="2"/>
</dbReference>
<evidence type="ECO:0000313" key="2">
    <source>
        <dbReference type="Proteomes" id="UP001345827"/>
    </source>
</evidence>
<dbReference type="EMBL" id="JAXLQG010000005">
    <property type="protein sequence ID" value="KAK5540192.1"/>
    <property type="molecule type" value="Genomic_DNA"/>
</dbReference>
<protein>
    <recommendedName>
        <fullName evidence="3">Phenazine biosynthesis protein</fullName>
    </recommendedName>
</protein>
<dbReference type="Proteomes" id="UP001345827">
    <property type="component" value="Unassembled WGS sequence"/>
</dbReference>
<keyword evidence="2" id="KW-1185">Reference proteome</keyword>
<sequence length="366" mass="39999">MAPSTLSFVTLDVFTTTRYTGNPLAIVNVPASLNTLSQSQKQRIAREFNLSETVFLHEQTASDTASSSVRIDIFTAHAEVPFAGHPTVGTANYLLRMLDLQNDSNPALNQVKALQAKAGRFGITLDQAVNGTRVAVAHDVHIHADHPFADQPFFDRYQSPVVSIVKGMTFILAQLPDLETLARQTKNLLGPENTYTSHHALDQGWRTGIVATYVSDLYGQLLLLLLLPLPLLLFPDVLTIVPWTKFFVDLGMIDNLTQTQTQTRDLRTRMFGSREDPATGSAASALASYLALQTGRAGRYKYRLTQGVEMGQNSQIAVEVSVKLATATTVTVLGDINDKVEVEEVLLSGSAVLTMRGTLDIPDDED</sequence>
<organism evidence="1 2">
    <name type="scientific">Vermiconidia calcicola</name>
    <dbReference type="NCBI Taxonomy" id="1690605"/>
    <lineage>
        <taxon>Eukaryota</taxon>
        <taxon>Fungi</taxon>
        <taxon>Dikarya</taxon>
        <taxon>Ascomycota</taxon>
        <taxon>Pezizomycotina</taxon>
        <taxon>Dothideomycetes</taxon>
        <taxon>Dothideomycetidae</taxon>
        <taxon>Mycosphaerellales</taxon>
        <taxon>Extremaceae</taxon>
        <taxon>Vermiconidia</taxon>
    </lineage>
</organism>
<dbReference type="NCBIfam" id="TIGR00654">
    <property type="entry name" value="PhzF_family"/>
    <property type="match status" value="1"/>
</dbReference>
<dbReference type="PANTHER" id="PTHR13774">
    <property type="entry name" value="PHENAZINE BIOSYNTHESIS PROTEIN"/>
    <property type="match status" value="1"/>
</dbReference>
<gene>
    <name evidence="1" type="ORF">LTR25_003897</name>
</gene>
<name>A0AAV9QF69_9PEZI</name>
<dbReference type="SUPFAM" id="SSF54506">
    <property type="entry name" value="Diaminopimelate epimerase-like"/>
    <property type="match status" value="1"/>
</dbReference>
<dbReference type="PANTHER" id="PTHR13774:SF32">
    <property type="entry name" value="ANTISENSE-ENHANCING SEQUENCE 1"/>
    <property type="match status" value="1"/>
</dbReference>
<evidence type="ECO:0000313" key="1">
    <source>
        <dbReference type="EMBL" id="KAK5540192.1"/>
    </source>
</evidence>
<accession>A0AAV9QF69</accession>
<dbReference type="InterPro" id="IPR003719">
    <property type="entry name" value="Phenazine_PhzF-like"/>
</dbReference>
<proteinExistence type="predicted"/>
<comment type="caution">
    <text evidence="1">The sequence shown here is derived from an EMBL/GenBank/DDBJ whole genome shotgun (WGS) entry which is preliminary data.</text>
</comment>
<reference evidence="1 2" key="1">
    <citation type="submission" date="2023-06" db="EMBL/GenBank/DDBJ databases">
        <title>Black Yeasts Isolated from many extreme environments.</title>
        <authorList>
            <person name="Coleine C."/>
            <person name="Stajich J.E."/>
            <person name="Selbmann L."/>
        </authorList>
    </citation>
    <scope>NUCLEOTIDE SEQUENCE [LARGE SCALE GENOMIC DNA]</scope>
    <source>
        <strain evidence="1 2">CCFEE 5887</strain>
    </source>
</reference>
<dbReference type="GO" id="GO:0016853">
    <property type="term" value="F:isomerase activity"/>
    <property type="evidence" value="ECO:0007669"/>
    <property type="project" value="TreeGrafter"/>
</dbReference>
<dbReference type="Pfam" id="PF02567">
    <property type="entry name" value="PhzC-PhzF"/>
    <property type="match status" value="2"/>
</dbReference>
<dbReference type="GO" id="GO:0005737">
    <property type="term" value="C:cytoplasm"/>
    <property type="evidence" value="ECO:0007669"/>
    <property type="project" value="TreeGrafter"/>
</dbReference>
<dbReference type="AlphaFoldDB" id="A0AAV9QF69"/>
<evidence type="ECO:0008006" key="3">
    <source>
        <dbReference type="Google" id="ProtNLM"/>
    </source>
</evidence>